<evidence type="ECO:0000313" key="1">
    <source>
        <dbReference type="EMBL" id="KAG0588271.1"/>
    </source>
</evidence>
<dbReference type="EMBL" id="CM026422">
    <property type="protein sequence ID" value="KAG0588273.1"/>
    <property type="molecule type" value="Genomic_DNA"/>
</dbReference>
<gene>
    <name evidence="1" type="ORF">KC19_2G230500</name>
    <name evidence="2" type="ORF">KC19_2G230700</name>
</gene>
<dbReference type="Proteomes" id="UP000822688">
    <property type="component" value="Chromosome 2"/>
</dbReference>
<organism evidence="2 3">
    <name type="scientific">Ceratodon purpureus</name>
    <name type="common">Fire moss</name>
    <name type="synonym">Dicranum purpureum</name>
    <dbReference type="NCBI Taxonomy" id="3225"/>
    <lineage>
        <taxon>Eukaryota</taxon>
        <taxon>Viridiplantae</taxon>
        <taxon>Streptophyta</taxon>
        <taxon>Embryophyta</taxon>
        <taxon>Bryophyta</taxon>
        <taxon>Bryophytina</taxon>
        <taxon>Bryopsida</taxon>
        <taxon>Dicranidae</taxon>
        <taxon>Pseudoditrichales</taxon>
        <taxon>Ditrichaceae</taxon>
        <taxon>Ceratodon</taxon>
    </lineage>
</organism>
<accession>A0A8T0J0U2</accession>
<keyword evidence="3" id="KW-1185">Reference proteome</keyword>
<proteinExistence type="predicted"/>
<dbReference type="AlphaFoldDB" id="A0A8T0J0U2"/>
<name>A0A8T0J0U2_CERPU</name>
<reference evidence="2" key="1">
    <citation type="submission" date="2020-06" db="EMBL/GenBank/DDBJ databases">
        <title>WGS assembly of Ceratodon purpureus strain R40.</title>
        <authorList>
            <person name="Carey S.B."/>
            <person name="Jenkins J."/>
            <person name="Shu S."/>
            <person name="Lovell J.T."/>
            <person name="Sreedasyam A."/>
            <person name="Maumus F."/>
            <person name="Tiley G.P."/>
            <person name="Fernandez-Pozo N."/>
            <person name="Barry K."/>
            <person name="Chen C."/>
            <person name="Wang M."/>
            <person name="Lipzen A."/>
            <person name="Daum C."/>
            <person name="Saski C.A."/>
            <person name="Payton A.C."/>
            <person name="Mcbreen J.C."/>
            <person name="Conrad R.E."/>
            <person name="Kollar L.M."/>
            <person name="Olsson S."/>
            <person name="Huttunen S."/>
            <person name="Landis J.B."/>
            <person name="Wickett N.J."/>
            <person name="Johnson M.G."/>
            <person name="Rensing S.A."/>
            <person name="Grimwood J."/>
            <person name="Schmutz J."/>
            <person name="Mcdaniel S.F."/>
        </authorList>
    </citation>
    <scope>NUCLEOTIDE SEQUENCE</scope>
    <source>
        <strain evidence="2">R40</strain>
    </source>
</reference>
<evidence type="ECO:0000313" key="2">
    <source>
        <dbReference type="EMBL" id="KAG0588273.1"/>
    </source>
</evidence>
<comment type="caution">
    <text evidence="2">The sequence shown here is derived from an EMBL/GenBank/DDBJ whole genome shotgun (WGS) entry which is preliminary data.</text>
</comment>
<protein>
    <submittedName>
        <fullName evidence="2">Uncharacterized protein</fullName>
    </submittedName>
</protein>
<sequence>MCPSTFSGRFCEDTRACCWNQHFAFFPFVSVCCHWFSGRVRTSGGGYSKQRVFVLTEEGGRWEGGEGESELAMCLRKVMCFGEALCSAKSDVFCVTGVLVVRLGLGFAERSDGSMKLGSVAQW</sequence>
<dbReference type="EMBL" id="CM026422">
    <property type="protein sequence ID" value="KAG0588271.1"/>
    <property type="molecule type" value="Genomic_DNA"/>
</dbReference>
<evidence type="ECO:0000313" key="3">
    <source>
        <dbReference type="Proteomes" id="UP000822688"/>
    </source>
</evidence>